<accession>A0A645A5H0</accession>
<dbReference type="PROSITE" id="PS50059">
    <property type="entry name" value="FKBP_PPIASE"/>
    <property type="match status" value="1"/>
</dbReference>
<dbReference type="FunFam" id="3.10.50.40:FF:000001">
    <property type="entry name" value="Trigger factor"/>
    <property type="match status" value="1"/>
</dbReference>
<sequence>MFYSDAIEDLYPTVLNFAVKENEIDVVAYPKWEVTEVGRDGVTFKLELTERPTGLVKDYKGIAAEKPEVSVADEEIEGEMNNYIKQATRVVTAERPAQTGDVAVIDYDGFLDGEPFSGGKAEGCELILGSGSFIPGFEEQVVGMSAGDERDINVTFPEDYHGKDVAGKAVVFKVKLHEVKESIAPTVDDEFAKDVSEFETLAELKEDIIKKLTEKAEAAANQKFESNLLAKLVEKMEVEIPEAMVDYEADRVVDDFANRVQQQGIPFEKYLEMTGSSRAQLRGQFKDNAKRQVQTRLALDAVVAADAITVSDEEIENEIAKIAEQYKMKPEEIKDIIPEKEIRGDLSRMKAMDILRASAVALKPEEKKPEEANPEVNA</sequence>
<keyword evidence="5" id="KW-0143">Chaperone</keyword>
<dbReference type="InterPro" id="IPR005215">
    <property type="entry name" value="Trig_fac"/>
</dbReference>
<comment type="caution">
    <text evidence="8">The sequence shown here is derived from an EMBL/GenBank/DDBJ whole genome shotgun (WGS) entry which is preliminary data.</text>
</comment>
<evidence type="ECO:0000259" key="7">
    <source>
        <dbReference type="PROSITE" id="PS50059"/>
    </source>
</evidence>
<comment type="similarity">
    <text evidence="2">Belongs to the FKBP-type PPIase family. Tig subfamily.</text>
</comment>
<dbReference type="Pfam" id="PF05697">
    <property type="entry name" value="Trigger_N"/>
    <property type="match status" value="1"/>
</dbReference>
<keyword evidence="4" id="KW-0697">Rotamase</keyword>
<dbReference type="GO" id="GO:0015031">
    <property type="term" value="P:protein transport"/>
    <property type="evidence" value="ECO:0007669"/>
    <property type="project" value="InterPro"/>
</dbReference>
<protein>
    <recommendedName>
        <fullName evidence="3">peptidylprolyl isomerase</fullName>
        <ecNumber evidence="3">5.2.1.8</ecNumber>
    </recommendedName>
</protein>
<name>A0A645A5H0_9ZZZZ</name>
<keyword evidence="6 8" id="KW-0413">Isomerase</keyword>
<dbReference type="GO" id="GO:0003755">
    <property type="term" value="F:peptidyl-prolyl cis-trans isomerase activity"/>
    <property type="evidence" value="ECO:0007669"/>
    <property type="project" value="UniProtKB-KW"/>
</dbReference>
<dbReference type="AlphaFoldDB" id="A0A645A5H0"/>
<evidence type="ECO:0000256" key="5">
    <source>
        <dbReference type="ARBA" id="ARBA00023186"/>
    </source>
</evidence>
<evidence type="ECO:0000256" key="2">
    <source>
        <dbReference type="ARBA" id="ARBA00005464"/>
    </source>
</evidence>
<dbReference type="EMBL" id="VSSQ01011987">
    <property type="protein sequence ID" value="MPM48186.1"/>
    <property type="molecule type" value="Genomic_DNA"/>
</dbReference>
<dbReference type="Pfam" id="PF05698">
    <property type="entry name" value="Trigger_C"/>
    <property type="match status" value="1"/>
</dbReference>
<dbReference type="InterPro" id="IPR037041">
    <property type="entry name" value="Trigger_fac_C_sf"/>
</dbReference>
<comment type="catalytic activity">
    <reaction evidence="1">
        <text>[protein]-peptidylproline (omega=180) = [protein]-peptidylproline (omega=0)</text>
        <dbReference type="Rhea" id="RHEA:16237"/>
        <dbReference type="Rhea" id="RHEA-COMP:10747"/>
        <dbReference type="Rhea" id="RHEA-COMP:10748"/>
        <dbReference type="ChEBI" id="CHEBI:83833"/>
        <dbReference type="ChEBI" id="CHEBI:83834"/>
        <dbReference type="EC" id="5.2.1.8"/>
    </reaction>
</comment>
<feature type="domain" description="PPIase FKBP-type" evidence="7">
    <location>
        <begin position="100"/>
        <end position="180"/>
    </location>
</feature>
<gene>
    <name evidence="8" type="primary">tig_35</name>
    <name evidence="8" type="ORF">SDC9_94910</name>
</gene>
<dbReference type="InterPro" id="IPR027304">
    <property type="entry name" value="Trigger_fact/SurA_dom_sf"/>
</dbReference>
<dbReference type="Pfam" id="PF00254">
    <property type="entry name" value="FKBP_C"/>
    <property type="match status" value="1"/>
</dbReference>
<dbReference type="SUPFAM" id="SSF54534">
    <property type="entry name" value="FKBP-like"/>
    <property type="match status" value="1"/>
</dbReference>
<dbReference type="InterPro" id="IPR008880">
    <property type="entry name" value="Trigger_fac_C"/>
</dbReference>
<dbReference type="EC" id="5.2.1.8" evidence="3"/>
<evidence type="ECO:0000313" key="8">
    <source>
        <dbReference type="EMBL" id="MPM48186.1"/>
    </source>
</evidence>
<dbReference type="Gene3D" id="1.10.3120.10">
    <property type="entry name" value="Trigger factor, C-terminal domain"/>
    <property type="match status" value="1"/>
</dbReference>
<dbReference type="HAMAP" id="MF_00303">
    <property type="entry name" value="Trigger_factor_Tig"/>
    <property type="match status" value="1"/>
</dbReference>
<reference evidence="8" key="1">
    <citation type="submission" date="2019-08" db="EMBL/GenBank/DDBJ databases">
        <authorList>
            <person name="Kucharzyk K."/>
            <person name="Murdoch R.W."/>
            <person name="Higgins S."/>
            <person name="Loffler F."/>
        </authorList>
    </citation>
    <scope>NUCLEOTIDE SEQUENCE</scope>
</reference>
<dbReference type="Gene3D" id="3.10.50.40">
    <property type="match status" value="1"/>
</dbReference>
<dbReference type="SUPFAM" id="SSF109998">
    <property type="entry name" value="Triger factor/SurA peptide-binding domain-like"/>
    <property type="match status" value="1"/>
</dbReference>
<evidence type="ECO:0000256" key="1">
    <source>
        <dbReference type="ARBA" id="ARBA00000971"/>
    </source>
</evidence>
<dbReference type="InterPro" id="IPR046357">
    <property type="entry name" value="PPIase_dom_sf"/>
</dbReference>
<organism evidence="8">
    <name type="scientific">bioreactor metagenome</name>
    <dbReference type="NCBI Taxonomy" id="1076179"/>
    <lineage>
        <taxon>unclassified sequences</taxon>
        <taxon>metagenomes</taxon>
        <taxon>ecological metagenomes</taxon>
    </lineage>
</organism>
<evidence type="ECO:0000256" key="3">
    <source>
        <dbReference type="ARBA" id="ARBA00013194"/>
    </source>
</evidence>
<dbReference type="NCBIfam" id="TIGR00115">
    <property type="entry name" value="tig"/>
    <property type="match status" value="1"/>
</dbReference>
<dbReference type="InterPro" id="IPR001179">
    <property type="entry name" value="PPIase_FKBP_dom"/>
</dbReference>
<evidence type="ECO:0000256" key="6">
    <source>
        <dbReference type="ARBA" id="ARBA00023235"/>
    </source>
</evidence>
<proteinExistence type="inferred from homology"/>
<evidence type="ECO:0000256" key="4">
    <source>
        <dbReference type="ARBA" id="ARBA00023110"/>
    </source>
</evidence>
<dbReference type="InterPro" id="IPR008881">
    <property type="entry name" value="Trigger_fac_ribosome-bd_bac"/>
</dbReference>
<dbReference type="GO" id="GO:0006457">
    <property type="term" value="P:protein folding"/>
    <property type="evidence" value="ECO:0007669"/>
    <property type="project" value="InterPro"/>
</dbReference>